<comment type="caution">
    <text evidence="5">The sequence shown here is derived from an EMBL/GenBank/DDBJ whole genome shotgun (WGS) entry which is preliminary data.</text>
</comment>
<keyword evidence="6" id="KW-1185">Reference proteome</keyword>
<gene>
    <name evidence="5" type="ORF">EXD82_08075</name>
</gene>
<dbReference type="GO" id="GO:0046872">
    <property type="term" value="F:metal ion binding"/>
    <property type="evidence" value="ECO:0007669"/>
    <property type="project" value="InterPro"/>
</dbReference>
<dbReference type="EMBL" id="SGJB01000015">
    <property type="protein sequence ID" value="TQQ84156.1"/>
    <property type="molecule type" value="Genomic_DNA"/>
</dbReference>
<dbReference type="OrthoDB" id="9811314at2"/>
<dbReference type="Gene3D" id="3.30.830.10">
    <property type="entry name" value="Metalloenzyme, LuxS/M16 peptidase-like"/>
    <property type="match status" value="2"/>
</dbReference>
<evidence type="ECO:0000259" key="3">
    <source>
        <dbReference type="Pfam" id="PF00675"/>
    </source>
</evidence>
<dbReference type="InterPro" id="IPR011249">
    <property type="entry name" value="Metalloenz_LuxS/M16"/>
</dbReference>
<dbReference type="Pfam" id="PF00675">
    <property type="entry name" value="Peptidase_M16"/>
    <property type="match status" value="1"/>
</dbReference>
<dbReference type="InterPro" id="IPR011765">
    <property type="entry name" value="Pept_M16_N"/>
</dbReference>
<evidence type="ECO:0000259" key="4">
    <source>
        <dbReference type="Pfam" id="PF05193"/>
    </source>
</evidence>
<organism evidence="5 6">
    <name type="scientific">Peptacetobacter hominis</name>
    <dbReference type="NCBI Taxonomy" id="2743610"/>
    <lineage>
        <taxon>Bacteria</taxon>
        <taxon>Bacillati</taxon>
        <taxon>Bacillota</taxon>
        <taxon>Clostridia</taxon>
        <taxon>Peptostreptococcales</taxon>
        <taxon>Peptostreptococcaceae</taxon>
        <taxon>Peptacetobacter</taxon>
    </lineage>
</organism>
<comment type="similarity">
    <text evidence="1 2">Belongs to the peptidase M16 family.</text>
</comment>
<dbReference type="InterPro" id="IPR050361">
    <property type="entry name" value="MPP/UQCRC_Complex"/>
</dbReference>
<dbReference type="AlphaFoldDB" id="A0A544QTY6"/>
<evidence type="ECO:0000256" key="1">
    <source>
        <dbReference type="ARBA" id="ARBA00007261"/>
    </source>
</evidence>
<name>A0A544QTY6_9FIRM</name>
<dbReference type="FunFam" id="3.30.830.10:FF:000008">
    <property type="entry name" value="Mitochondrial-processing peptidase subunit beta"/>
    <property type="match status" value="1"/>
</dbReference>
<dbReference type="Pfam" id="PF05193">
    <property type="entry name" value="Peptidase_M16_C"/>
    <property type="match status" value="1"/>
</dbReference>
<reference evidence="5 6" key="1">
    <citation type="submission" date="2019-02" db="EMBL/GenBank/DDBJ databases">
        <title>Peptostreptococcaceae bacterium ZHW00191 nov., a new bacterium isolated from the human gut.</title>
        <authorList>
            <person name="Zhou H.-W."/>
            <person name="Chen X.-J."/>
        </authorList>
    </citation>
    <scope>NUCLEOTIDE SEQUENCE [LARGE SCALE GENOMIC DNA]</scope>
    <source>
        <strain evidence="5 6">ZHW00191</strain>
    </source>
</reference>
<dbReference type="InterPro" id="IPR001431">
    <property type="entry name" value="Pept_M16_Zn_BS"/>
</dbReference>
<dbReference type="PROSITE" id="PS00143">
    <property type="entry name" value="INSULINASE"/>
    <property type="match status" value="1"/>
</dbReference>
<proteinExistence type="inferred from homology"/>
<dbReference type="PANTHER" id="PTHR11851">
    <property type="entry name" value="METALLOPROTEASE"/>
    <property type="match status" value="1"/>
</dbReference>
<protein>
    <submittedName>
        <fullName evidence="5">Insulinase family protein</fullName>
    </submittedName>
</protein>
<dbReference type="GO" id="GO:0004222">
    <property type="term" value="F:metalloendopeptidase activity"/>
    <property type="evidence" value="ECO:0007669"/>
    <property type="project" value="InterPro"/>
</dbReference>
<sequence>MYRYKKLNNGIRVIGEEIPYLESISMGVWFRAGSATESGYTDGISHFIEHMLFKGTETRNAKELASRIDNLGGVINAFTGRECTCYYVKLLDSHINAGIDILSDMILNSKFDESDIEREKSVILEELKMYEDSPEDYVFDTLLEKIYENKGVGKNILGNRKSIKSINREKIMEYYKSHYVPENAVISICGNFDFDKITDMLEEKFGNWSGVHAPKENETEEFHSCCIRKNRDYEQSNLAICFEGVSAENRKDMYAVSVLNNIVGGGASSRLFQKIREESGLAYSIYSAEEVYVHRGEFTICASMSAENLKKVYNLIIEEIRDIKENGISDEEIKNSKEQLKGSYILGNEGTESRMISMGKSMILKNCAETSEEVLEGIESVEPDNIKRLVDKIFDFDRMGICAAGRNAERVKFAL</sequence>
<evidence type="ECO:0000313" key="5">
    <source>
        <dbReference type="EMBL" id="TQQ84156.1"/>
    </source>
</evidence>
<feature type="domain" description="Peptidase M16 C-terminal" evidence="4">
    <location>
        <begin position="165"/>
        <end position="340"/>
    </location>
</feature>
<dbReference type="SUPFAM" id="SSF63411">
    <property type="entry name" value="LuxS/MPP-like metallohydrolase"/>
    <property type="match status" value="2"/>
</dbReference>
<dbReference type="Proteomes" id="UP000317863">
    <property type="component" value="Unassembled WGS sequence"/>
</dbReference>
<dbReference type="PANTHER" id="PTHR11851:SF49">
    <property type="entry name" value="MITOCHONDRIAL-PROCESSING PEPTIDASE SUBUNIT ALPHA"/>
    <property type="match status" value="1"/>
</dbReference>
<feature type="domain" description="Peptidase M16 N-terminal" evidence="3">
    <location>
        <begin position="13"/>
        <end position="158"/>
    </location>
</feature>
<dbReference type="GO" id="GO:0006508">
    <property type="term" value="P:proteolysis"/>
    <property type="evidence" value="ECO:0007669"/>
    <property type="project" value="InterPro"/>
</dbReference>
<evidence type="ECO:0000313" key="6">
    <source>
        <dbReference type="Proteomes" id="UP000317863"/>
    </source>
</evidence>
<evidence type="ECO:0000256" key="2">
    <source>
        <dbReference type="RuleBase" id="RU004447"/>
    </source>
</evidence>
<accession>A0A544QTY6</accession>
<dbReference type="InterPro" id="IPR007863">
    <property type="entry name" value="Peptidase_M16_C"/>
</dbReference>
<dbReference type="RefSeq" id="WP_142536407.1">
    <property type="nucleotide sequence ID" value="NZ_SGJB01000015.1"/>
</dbReference>